<dbReference type="Proteomes" id="UP000444174">
    <property type="component" value="Unassembled WGS sequence"/>
</dbReference>
<dbReference type="AlphaFoldDB" id="A0A843YHZ7"/>
<gene>
    <name evidence="1" type="ORF">GFB49_18565</name>
</gene>
<organism evidence="1 2">
    <name type="scientific">Tritonibacter litoralis</name>
    <dbReference type="NCBI Taxonomy" id="2662264"/>
    <lineage>
        <taxon>Bacteria</taxon>
        <taxon>Pseudomonadati</taxon>
        <taxon>Pseudomonadota</taxon>
        <taxon>Alphaproteobacteria</taxon>
        <taxon>Rhodobacterales</taxon>
        <taxon>Paracoccaceae</taxon>
        <taxon>Tritonibacter</taxon>
    </lineage>
</organism>
<accession>A0A843YHZ7</accession>
<proteinExistence type="predicted"/>
<dbReference type="RefSeq" id="WP_153217477.1">
    <property type="nucleotide sequence ID" value="NZ_WIBF01000015.1"/>
</dbReference>
<dbReference type="Pfam" id="PF12525">
    <property type="entry name" value="DUF3726"/>
    <property type="match status" value="1"/>
</dbReference>
<protein>
    <submittedName>
        <fullName evidence="1">DUF3726 domain-containing protein</fullName>
    </submittedName>
</protein>
<sequence>MSYSLNEMEATAKRATRGAGYSWGLAEEASKAARWLCAQGLDGSAYLVRVLESDLAINPPLHRPKTVEGVWKGENNLCPLAVGSLLSDCAKHLQHTPIEMHNIAVPSMLLPFVAQAARALGSTICVTCDGLLAETNGTALHQNQAFADTATSVIVARSTTVLKPTVHVTRAFPTKESWNSLNQFAHRTYAPATEESRKLGAGAGLSDND</sequence>
<evidence type="ECO:0000313" key="1">
    <source>
        <dbReference type="EMBL" id="MQQ10471.1"/>
    </source>
</evidence>
<reference evidence="1 2" key="1">
    <citation type="submission" date="2019-10" db="EMBL/GenBank/DDBJ databases">
        <title>Epibacterium sp. nov., isolated from seawater.</title>
        <authorList>
            <person name="Zhang X."/>
            <person name="Li N."/>
        </authorList>
    </citation>
    <scope>NUCLEOTIDE SEQUENCE [LARGE SCALE GENOMIC DNA]</scope>
    <source>
        <strain evidence="1 2">SM1979</strain>
    </source>
</reference>
<dbReference type="InterPro" id="IPR022201">
    <property type="entry name" value="DUF3726"/>
</dbReference>
<dbReference type="EMBL" id="WIBF01000015">
    <property type="protein sequence ID" value="MQQ10471.1"/>
    <property type="molecule type" value="Genomic_DNA"/>
</dbReference>
<evidence type="ECO:0000313" key="2">
    <source>
        <dbReference type="Proteomes" id="UP000444174"/>
    </source>
</evidence>
<name>A0A843YHZ7_9RHOB</name>
<keyword evidence="2" id="KW-1185">Reference proteome</keyword>
<comment type="caution">
    <text evidence="1">The sequence shown here is derived from an EMBL/GenBank/DDBJ whole genome shotgun (WGS) entry which is preliminary data.</text>
</comment>